<proteinExistence type="inferred from homology"/>
<dbReference type="Proteomes" id="UP000243542">
    <property type="component" value="Unassembled WGS sequence"/>
</dbReference>
<protein>
    <recommendedName>
        <fullName evidence="5">Phosphoribosyl transferase-like protein</fullName>
    </recommendedName>
</protein>
<dbReference type="PANTHER" id="PTHR47505">
    <property type="entry name" value="DNA UTILIZATION PROTEIN YHGH"/>
    <property type="match status" value="1"/>
</dbReference>
<comment type="similarity">
    <text evidence="1">Belongs to the ComF/GntX family.</text>
</comment>
<evidence type="ECO:0000256" key="2">
    <source>
        <dbReference type="SAM" id="MobiDB-lite"/>
    </source>
</evidence>
<dbReference type="InterPro" id="IPR051910">
    <property type="entry name" value="ComF/GntX_DNA_util-trans"/>
</dbReference>
<dbReference type="SUPFAM" id="SSF53271">
    <property type="entry name" value="PRTase-like"/>
    <property type="match status" value="1"/>
</dbReference>
<evidence type="ECO:0008006" key="5">
    <source>
        <dbReference type="Google" id="ProtNLM"/>
    </source>
</evidence>
<dbReference type="CDD" id="cd06223">
    <property type="entry name" value="PRTases_typeI"/>
    <property type="match status" value="1"/>
</dbReference>
<dbReference type="EMBL" id="PDJK01000002">
    <property type="protein sequence ID" value="PFG49518.1"/>
    <property type="molecule type" value="Genomic_DNA"/>
</dbReference>
<evidence type="ECO:0000313" key="4">
    <source>
        <dbReference type="Proteomes" id="UP000243542"/>
    </source>
</evidence>
<feature type="region of interest" description="Disordered" evidence="2">
    <location>
        <begin position="19"/>
        <end position="69"/>
    </location>
</feature>
<comment type="caution">
    <text evidence="3">The sequence shown here is derived from an EMBL/GenBank/DDBJ whole genome shotgun (WGS) entry which is preliminary data.</text>
</comment>
<keyword evidence="4" id="KW-1185">Reference proteome</keyword>
<dbReference type="InterPro" id="IPR029057">
    <property type="entry name" value="PRTase-like"/>
</dbReference>
<evidence type="ECO:0000256" key="1">
    <source>
        <dbReference type="ARBA" id="ARBA00008007"/>
    </source>
</evidence>
<sequence length="185" mass="19120">MPTGRILASPFRSGGCLPTSLLSSGGRDPASPLSSAGRILESPLLPTGRPPASPATRHPDRSRNQTRSALCLIPVPSRRPAARARGGPHMQRIAEEAARRLSNTLVAPALTLSGGRDSVGLTPDQRARNLYGRLHFIPARRPPPNTHVLLVDDVITTGTTSAACVTTLAAAGIPVAGVVALLSAG</sequence>
<organism evidence="3 4">
    <name type="scientific">Amycolatopsis sulphurea</name>
    <dbReference type="NCBI Taxonomy" id="76022"/>
    <lineage>
        <taxon>Bacteria</taxon>
        <taxon>Bacillati</taxon>
        <taxon>Actinomycetota</taxon>
        <taxon>Actinomycetes</taxon>
        <taxon>Pseudonocardiales</taxon>
        <taxon>Pseudonocardiaceae</taxon>
        <taxon>Amycolatopsis</taxon>
    </lineage>
</organism>
<reference evidence="3 4" key="1">
    <citation type="submission" date="2017-10" db="EMBL/GenBank/DDBJ databases">
        <title>Sequencing the genomes of 1000 actinobacteria strains.</title>
        <authorList>
            <person name="Klenk H.-P."/>
        </authorList>
    </citation>
    <scope>NUCLEOTIDE SEQUENCE [LARGE SCALE GENOMIC DNA]</scope>
    <source>
        <strain evidence="3 4">DSM 46092</strain>
    </source>
</reference>
<evidence type="ECO:0000313" key="3">
    <source>
        <dbReference type="EMBL" id="PFG49518.1"/>
    </source>
</evidence>
<gene>
    <name evidence="3" type="ORF">ATK36_4676</name>
</gene>
<dbReference type="PANTHER" id="PTHR47505:SF1">
    <property type="entry name" value="DNA UTILIZATION PROTEIN YHGH"/>
    <property type="match status" value="1"/>
</dbReference>
<accession>A0A2A9FED5</accession>
<dbReference type="InterPro" id="IPR000836">
    <property type="entry name" value="PRTase_dom"/>
</dbReference>
<dbReference type="Gene3D" id="3.40.50.2020">
    <property type="match status" value="1"/>
</dbReference>
<name>A0A2A9FED5_9PSEU</name>
<dbReference type="AlphaFoldDB" id="A0A2A9FED5"/>